<dbReference type="EMBL" id="CM000126">
    <property type="protein sequence ID" value="EEC71982.1"/>
    <property type="molecule type" value="Genomic_DNA"/>
</dbReference>
<evidence type="ECO:0000313" key="3">
    <source>
        <dbReference type="Proteomes" id="UP000007015"/>
    </source>
</evidence>
<accession>B8A7S7</accession>
<feature type="domain" description="HAT C-terminal dimerisation" evidence="1">
    <location>
        <begin position="151"/>
        <end position="231"/>
    </location>
</feature>
<dbReference type="InterPro" id="IPR008906">
    <property type="entry name" value="HATC_C_dom"/>
</dbReference>
<dbReference type="InterPro" id="IPR012337">
    <property type="entry name" value="RNaseH-like_sf"/>
</dbReference>
<name>B8A7S7_ORYSI</name>
<dbReference type="PANTHER" id="PTHR23272:SF161">
    <property type="entry name" value="ZINC FINGER BED DOMAIN-CONTAINING PROTEIN RICESLEEPER 1-LIKE"/>
    <property type="match status" value="1"/>
</dbReference>
<proteinExistence type="predicted"/>
<dbReference type="AlphaFoldDB" id="B8A7S7"/>
<dbReference type="Pfam" id="PF05699">
    <property type="entry name" value="Dimer_Tnp_hAT"/>
    <property type="match status" value="1"/>
</dbReference>
<reference evidence="2 3" key="1">
    <citation type="journal article" date="2005" name="PLoS Biol.">
        <title>The genomes of Oryza sativa: a history of duplications.</title>
        <authorList>
            <person name="Yu J."/>
            <person name="Wang J."/>
            <person name="Lin W."/>
            <person name="Li S."/>
            <person name="Li H."/>
            <person name="Zhou J."/>
            <person name="Ni P."/>
            <person name="Dong W."/>
            <person name="Hu S."/>
            <person name="Zeng C."/>
            <person name="Zhang J."/>
            <person name="Zhang Y."/>
            <person name="Li R."/>
            <person name="Xu Z."/>
            <person name="Li S."/>
            <person name="Li X."/>
            <person name="Zheng H."/>
            <person name="Cong L."/>
            <person name="Lin L."/>
            <person name="Yin J."/>
            <person name="Geng J."/>
            <person name="Li G."/>
            <person name="Shi J."/>
            <person name="Liu J."/>
            <person name="Lv H."/>
            <person name="Li J."/>
            <person name="Wang J."/>
            <person name="Deng Y."/>
            <person name="Ran L."/>
            <person name="Shi X."/>
            <person name="Wang X."/>
            <person name="Wu Q."/>
            <person name="Li C."/>
            <person name="Ren X."/>
            <person name="Wang J."/>
            <person name="Wang X."/>
            <person name="Li D."/>
            <person name="Liu D."/>
            <person name="Zhang X."/>
            <person name="Ji Z."/>
            <person name="Zhao W."/>
            <person name="Sun Y."/>
            <person name="Zhang Z."/>
            <person name="Bao J."/>
            <person name="Han Y."/>
            <person name="Dong L."/>
            <person name="Ji J."/>
            <person name="Chen P."/>
            <person name="Wu S."/>
            <person name="Liu J."/>
            <person name="Xiao Y."/>
            <person name="Bu D."/>
            <person name="Tan J."/>
            <person name="Yang L."/>
            <person name="Ye C."/>
            <person name="Zhang J."/>
            <person name="Xu J."/>
            <person name="Zhou Y."/>
            <person name="Yu Y."/>
            <person name="Zhang B."/>
            <person name="Zhuang S."/>
            <person name="Wei H."/>
            <person name="Liu B."/>
            <person name="Lei M."/>
            <person name="Yu H."/>
            <person name="Li Y."/>
            <person name="Xu H."/>
            <person name="Wei S."/>
            <person name="He X."/>
            <person name="Fang L."/>
            <person name="Zhang Z."/>
            <person name="Zhang Y."/>
            <person name="Huang X."/>
            <person name="Su Z."/>
            <person name="Tong W."/>
            <person name="Li J."/>
            <person name="Tong Z."/>
            <person name="Li S."/>
            <person name="Ye J."/>
            <person name="Wang L."/>
            <person name="Fang L."/>
            <person name="Lei T."/>
            <person name="Chen C."/>
            <person name="Chen H."/>
            <person name="Xu Z."/>
            <person name="Li H."/>
            <person name="Huang H."/>
            <person name="Zhang F."/>
            <person name="Xu H."/>
            <person name="Li N."/>
            <person name="Zhao C."/>
            <person name="Li S."/>
            <person name="Dong L."/>
            <person name="Huang Y."/>
            <person name="Li L."/>
            <person name="Xi Y."/>
            <person name="Qi Q."/>
            <person name="Li W."/>
            <person name="Zhang B."/>
            <person name="Hu W."/>
            <person name="Zhang Y."/>
            <person name="Tian X."/>
            <person name="Jiao Y."/>
            <person name="Liang X."/>
            <person name="Jin J."/>
            <person name="Gao L."/>
            <person name="Zheng W."/>
            <person name="Hao B."/>
            <person name="Liu S."/>
            <person name="Wang W."/>
            <person name="Yuan L."/>
            <person name="Cao M."/>
            <person name="McDermott J."/>
            <person name="Samudrala R."/>
            <person name="Wang J."/>
            <person name="Wong G.K."/>
            <person name="Yang H."/>
        </authorList>
    </citation>
    <scope>NUCLEOTIDE SEQUENCE [LARGE SCALE GENOMIC DNA]</scope>
    <source>
        <strain evidence="3">cv. 93-11</strain>
    </source>
</reference>
<dbReference type="PANTHER" id="PTHR23272">
    <property type="entry name" value="BED FINGER-RELATED"/>
    <property type="match status" value="1"/>
</dbReference>
<protein>
    <recommendedName>
        <fullName evidence="1">HAT C-terminal dimerisation domain-containing protein</fullName>
    </recommendedName>
</protein>
<dbReference type="Gramene" id="BGIOSGA005002-TA">
    <property type="protein sequence ID" value="BGIOSGA005002-PA"/>
    <property type="gene ID" value="BGIOSGA005002"/>
</dbReference>
<gene>
    <name evidence="2" type="ORF">OsI_04825</name>
</gene>
<dbReference type="STRING" id="39946.B8A7S7"/>
<organism evidence="2 3">
    <name type="scientific">Oryza sativa subsp. indica</name>
    <name type="common">Rice</name>
    <dbReference type="NCBI Taxonomy" id="39946"/>
    <lineage>
        <taxon>Eukaryota</taxon>
        <taxon>Viridiplantae</taxon>
        <taxon>Streptophyta</taxon>
        <taxon>Embryophyta</taxon>
        <taxon>Tracheophyta</taxon>
        <taxon>Spermatophyta</taxon>
        <taxon>Magnoliopsida</taxon>
        <taxon>Liliopsida</taxon>
        <taxon>Poales</taxon>
        <taxon>Poaceae</taxon>
        <taxon>BOP clade</taxon>
        <taxon>Oryzoideae</taxon>
        <taxon>Oryzeae</taxon>
        <taxon>Oryzinae</taxon>
        <taxon>Oryza</taxon>
        <taxon>Oryza sativa</taxon>
    </lineage>
</organism>
<sequence length="266" mass="27553">MTATGTDVTAALQALLDPTALSLGLPTPAINKEEYLAICLAALAGTRAKALCQLDNNNINFSKISRTKVRLGAGLGAGNAGASASPGSGFGAGASPGSGFGASASPGSGLGDAGASAGSGLGAGAFSRRTSATALIQAVSSTANMNASELFAYLDSDTVNQYDDDFNILNWWHEHNHTYPILSILARDVLTVPVSTISSESAFSLTGRIIEERRRRLAPDMVQALALIKDWEQADAKMQHTMENLELINSFDNLFLDEVTTATGTG</sequence>
<evidence type="ECO:0000313" key="2">
    <source>
        <dbReference type="EMBL" id="EEC71982.1"/>
    </source>
</evidence>
<dbReference type="Proteomes" id="UP000007015">
    <property type="component" value="Chromosome 1"/>
</dbReference>
<dbReference type="GO" id="GO:0046983">
    <property type="term" value="F:protein dimerization activity"/>
    <property type="evidence" value="ECO:0007669"/>
    <property type="project" value="InterPro"/>
</dbReference>
<dbReference type="SUPFAM" id="SSF53098">
    <property type="entry name" value="Ribonuclease H-like"/>
    <property type="match status" value="1"/>
</dbReference>
<keyword evidence="3" id="KW-1185">Reference proteome</keyword>
<dbReference type="HOGENOM" id="CLU_1047280_0_0_1"/>
<evidence type="ECO:0000259" key="1">
    <source>
        <dbReference type="Pfam" id="PF05699"/>
    </source>
</evidence>